<evidence type="ECO:0000256" key="1">
    <source>
        <dbReference type="SAM" id="Phobius"/>
    </source>
</evidence>
<keyword evidence="5" id="KW-1185">Reference proteome</keyword>
<dbReference type="EMBL" id="FORG01000003">
    <property type="protein sequence ID" value="SFI80297.1"/>
    <property type="molecule type" value="Genomic_DNA"/>
</dbReference>
<dbReference type="AlphaFoldDB" id="A0A1I3L6H6"/>
<evidence type="ECO:0000313" key="2">
    <source>
        <dbReference type="EMBL" id="PHM44564.1"/>
    </source>
</evidence>
<reference evidence="2 5" key="3">
    <citation type="journal article" date="2017" name="Nat. Microbiol.">
        <title>Natural product diversity associated with the nematode symbionts Photorhabdus and Xenorhabdus.</title>
        <authorList>
            <person name="Tobias N.J."/>
            <person name="Wolff H."/>
            <person name="Djahanschiri B."/>
            <person name="Grundmann F."/>
            <person name="Kronenwerth M."/>
            <person name="Shi Y.M."/>
            <person name="Simonyi S."/>
            <person name="Grun P."/>
            <person name="Shapiro-Ilan D."/>
            <person name="Pidot S.J."/>
            <person name="Stinear T.P."/>
            <person name="Ebersberger I."/>
            <person name="Bode H.B."/>
        </authorList>
    </citation>
    <scope>NUCLEOTIDE SEQUENCE [LARGE SCALE GENOMIC DNA]</scope>
    <source>
        <strain evidence="2 5">DSM 17908</strain>
    </source>
</reference>
<keyword evidence="1" id="KW-0812">Transmembrane</keyword>
<protein>
    <submittedName>
        <fullName evidence="3">Uncharacterized protein</fullName>
    </submittedName>
</protein>
<evidence type="ECO:0000313" key="5">
    <source>
        <dbReference type="Proteomes" id="UP000224607"/>
    </source>
</evidence>
<dbReference type="Proteomes" id="UP000224607">
    <property type="component" value="Unassembled WGS sequence"/>
</dbReference>
<keyword evidence="1" id="KW-0472">Membrane</keyword>
<reference evidence="4" key="1">
    <citation type="submission" date="2016-10" db="EMBL/GenBank/DDBJ databases">
        <authorList>
            <person name="Varghese N."/>
            <person name="Submissions S."/>
        </authorList>
    </citation>
    <scope>NUCLEOTIDE SEQUENCE [LARGE SCALE GENOMIC DNA]</scope>
    <source>
        <strain evidence="4">DSM 17908</strain>
    </source>
</reference>
<organism evidence="3 4">
    <name type="scientific">Xenorhabdus mauleonii</name>
    <dbReference type="NCBI Taxonomy" id="351675"/>
    <lineage>
        <taxon>Bacteria</taxon>
        <taxon>Pseudomonadati</taxon>
        <taxon>Pseudomonadota</taxon>
        <taxon>Gammaproteobacteria</taxon>
        <taxon>Enterobacterales</taxon>
        <taxon>Morganellaceae</taxon>
        <taxon>Xenorhabdus</taxon>
    </lineage>
</organism>
<feature type="transmembrane region" description="Helical" evidence="1">
    <location>
        <begin position="22"/>
        <end position="45"/>
    </location>
</feature>
<evidence type="ECO:0000313" key="4">
    <source>
        <dbReference type="Proteomes" id="UP000198919"/>
    </source>
</evidence>
<evidence type="ECO:0000313" key="3">
    <source>
        <dbReference type="EMBL" id="SFI80297.1"/>
    </source>
</evidence>
<dbReference type="EMBL" id="NITY01000005">
    <property type="protein sequence ID" value="PHM44564.1"/>
    <property type="molecule type" value="Genomic_DNA"/>
</dbReference>
<dbReference type="Proteomes" id="UP000198919">
    <property type="component" value="Unassembled WGS sequence"/>
</dbReference>
<sequence length="58" mass="7098">MIYNTLHQLYEKITNYNTYSNKAYFCLYFVINLILYNELIAVFLLHRKRKNDIADFTL</sequence>
<reference evidence="3" key="2">
    <citation type="submission" date="2016-10" db="EMBL/GenBank/DDBJ databases">
        <authorList>
            <person name="de Groot N.N."/>
        </authorList>
    </citation>
    <scope>NUCLEOTIDE SEQUENCE [LARGE SCALE GENOMIC DNA]</scope>
    <source>
        <strain evidence="3">DSM 17908</strain>
    </source>
</reference>
<gene>
    <name evidence="3" type="ORF">SAMN05421680_103310</name>
    <name evidence="2" type="ORF">Xmau_01724</name>
</gene>
<name>A0A1I3L6H6_9GAMM</name>
<accession>A0A1I3L6H6</accession>
<proteinExistence type="predicted"/>
<keyword evidence="1" id="KW-1133">Transmembrane helix</keyword>